<name>A0A380ZHW7_BARDO</name>
<gene>
    <name evidence="1" type="ORF">NCTC12862_01597</name>
</gene>
<evidence type="ECO:0000313" key="1">
    <source>
        <dbReference type="EMBL" id="SUV46191.1"/>
    </source>
</evidence>
<dbReference type="Proteomes" id="UP000254950">
    <property type="component" value="Unassembled WGS sequence"/>
</dbReference>
<dbReference type="EMBL" id="UFTF01000001">
    <property type="protein sequence ID" value="SUV46191.1"/>
    <property type="molecule type" value="Genomic_DNA"/>
</dbReference>
<dbReference type="Gene3D" id="1.50.10.140">
    <property type="match status" value="1"/>
</dbReference>
<evidence type="ECO:0000313" key="2">
    <source>
        <dbReference type="Proteomes" id="UP000254950"/>
    </source>
</evidence>
<reference evidence="1 2" key="1">
    <citation type="submission" date="2018-06" db="EMBL/GenBank/DDBJ databases">
        <authorList>
            <consortium name="Pathogen Informatics"/>
            <person name="Doyle S."/>
        </authorList>
    </citation>
    <scope>NUCLEOTIDE SEQUENCE [LARGE SCALE GENOMIC DNA]</scope>
    <source>
        <strain evidence="1 2">NCTC12862</strain>
    </source>
</reference>
<accession>A0A380ZHW7</accession>
<dbReference type="AlphaFoldDB" id="A0A380ZHW7"/>
<sequence length="191" mass="21934">MTLLAITTAKNYIKKLNTLAVKARQIAFDMKFDFLEQPKRHLLSIGYRVQENKLDESCYDLLASEARLASLFAITKGDIKLKHWFHLGRLLVPIGWKGALLSWSGSMFEYLMPSLVTCEPIGSLLDQTNRLIIHHQIQYAHKKRLPWSISEAAFNARDHLMNYQYANFVPQTSDFNVVSHATLLLLPMPVF</sequence>
<organism evidence="1 2">
    <name type="scientific">Bartonella doshiae</name>
    <dbReference type="NCBI Taxonomy" id="33044"/>
    <lineage>
        <taxon>Bacteria</taxon>
        <taxon>Pseudomonadati</taxon>
        <taxon>Pseudomonadota</taxon>
        <taxon>Alphaproteobacteria</taxon>
        <taxon>Hyphomicrobiales</taxon>
        <taxon>Bartonellaceae</taxon>
        <taxon>Bartonella</taxon>
    </lineage>
</organism>
<protein>
    <submittedName>
        <fullName evidence="1">Cellobiose phosphorylase</fullName>
    </submittedName>
</protein>
<proteinExistence type="predicted"/>